<sequence>MDATTLPILGLQYDFYSTKISVKRKRSASALLAAIPPPESIRFKPMESLHRPPAVNLTSDTDPRNPYHTPYSLSISQSL</sequence>
<evidence type="ECO:0000313" key="3">
    <source>
        <dbReference type="Proteomes" id="UP000242791"/>
    </source>
</evidence>
<dbReference type="STRING" id="1658174.A0A1J9QW52"/>
<feature type="region of interest" description="Disordered" evidence="1">
    <location>
        <begin position="43"/>
        <end position="79"/>
    </location>
</feature>
<name>A0A1J9QW52_9EURO</name>
<accession>A0A1J9QW52</accession>
<gene>
    <name evidence="2" type="ORF">ACJ73_08583</name>
</gene>
<dbReference type="EMBL" id="LGTZ01002074">
    <property type="protein sequence ID" value="OJD20084.1"/>
    <property type="molecule type" value="Genomic_DNA"/>
</dbReference>
<comment type="caution">
    <text evidence="2">The sequence shown here is derived from an EMBL/GenBank/DDBJ whole genome shotgun (WGS) entry which is preliminary data.</text>
</comment>
<dbReference type="VEuPathDB" id="FungiDB:ACJ73_08583"/>
<dbReference type="Proteomes" id="UP000242791">
    <property type="component" value="Unassembled WGS sequence"/>
</dbReference>
<dbReference type="AlphaFoldDB" id="A0A1J9QW52"/>
<protein>
    <submittedName>
        <fullName evidence="2">Uncharacterized protein</fullName>
    </submittedName>
</protein>
<keyword evidence="3" id="KW-1185">Reference proteome</keyword>
<evidence type="ECO:0000256" key="1">
    <source>
        <dbReference type="SAM" id="MobiDB-lite"/>
    </source>
</evidence>
<proteinExistence type="predicted"/>
<evidence type="ECO:0000313" key="2">
    <source>
        <dbReference type="EMBL" id="OJD20084.1"/>
    </source>
</evidence>
<organism evidence="2 3">
    <name type="scientific">Blastomyces percursus</name>
    <dbReference type="NCBI Taxonomy" id="1658174"/>
    <lineage>
        <taxon>Eukaryota</taxon>
        <taxon>Fungi</taxon>
        <taxon>Dikarya</taxon>
        <taxon>Ascomycota</taxon>
        <taxon>Pezizomycotina</taxon>
        <taxon>Eurotiomycetes</taxon>
        <taxon>Eurotiomycetidae</taxon>
        <taxon>Onygenales</taxon>
        <taxon>Ajellomycetaceae</taxon>
        <taxon>Blastomyces</taxon>
    </lineage>
</organism>
<reference evidence="2 3" key="1">
    <citation type="submission" date="2015-08" db="EMBL/GenBank/DDBJ databases">
        <title>Emmonsia species relationships and genome sequence.</title>
        <authorList>
            <person name="Cuomo C.A."/>
            <person name="Schwartz I.S."/>
            <person name="Kenyon C."/>
            <person name="De Hoog G.S."/>
            <person name="Govender N.P."/>
            <person name="Botha A."/>
            <person name="Moreno L."/>
            <person name="De Vries M."/>
            <person name="Munoz J.F."/>
            <person name="Stielow J.B."/>
        </authorList>
    </citation>
    <scope>NUCLEOTIDE SEQUENCE [LARGE SCALE GENOMIC DNA]</scope>
    <source>
        <strain evidence="2 3">EI222</strain>
    </source>
</reference>